<evidence type="ECO:0000256" key="1">
    <source>
        <dbReference type="SAM" id="MobiDB-lite"/>
    </source>
</evidence>
<proteinExistence type="predicted"/>
<dbReference type="EMBL" id="BLLF01005217">
    <property type="protein sequence ID" value="GFH30893.1"/>
    <property type="molecule type" value="Genomic_DNA"/>
</dbReference>
<feature type="region of interest" description="Disordered" evidence="1">
    <location>
        <begin position="1"/>
        <end position="27"/>
    </location>
</feature>
<name>A0A6A0AEY9_HAELA</name>
<gene>
    <name evidence="2" type="ORF">HaLaN_29825</name>
</gene>
<dbReference type="AlphaFoldDB" id="A0A6A0AEY9"/>
<evidence type="ECO:0000313" key="2">
    <source>
        <dbReference type="EMBL" id="GFH30893.1"/>
    </source>
</evidence>
<reference evidence="2 3" key="1">
    <citation type="submission" date="2020-02" db="EMBL/GenBank/DDBJ databases">
        <title>Draft genome sequence of Haematococcus lacustris strain NIES-144.</title>
        <authorList>
            <person name="Morimoto D."/>
            <person name="Nakagawa S."/>
            <person name="Yoshida T."/>
            <person name="Sawayama S."/>
        </authorList>
    </citation>
    <scope>NUCLEOTIDE SEQUENCE [LARGE SCALE GENOMIC DNA]</scope>
    <source>
        <strain evidence="2 3">NIES-144</strain>
    </source>
</reference>
<keyword evidence="3" id="KW-1185">Reference proteome</keyword>
<feature type="compositionally biased region" description="Gly residues" evidence="1">
    <location>
        <begin position="12"/>
        <end position="27"/>
    </location>
</feature>
<organism evidence="2 3">
    <name type="scientific">Haematococcus lacustris</name>
    <name type="common">Green alga</name>
    <name type="synonym">Haematococcus pluvialis</name>
    <dbReference type="NCBI Taxonomy" id="44745"/>
    <lineage>
        <taxon>Eukaryota</taxon>
        <taxon>Viridiplantae</taxon>
        <taxon>Chlorophyta</taxon>
        <taxon>core chlorophytes</taxon>
        <taxon>Chlorophyceae</taxon>
        <taxon>CS clade</taxon>
        <taxon>Chlamydomonadales</taxon>
        <taxon>Haematococcaceae</taxon>
        <taxon>Haematococcus</taxon>
    </lineage>
</organism>
<dbReference type="Proteomes" id="UP000485058">
    <property type="component" value="Unassembled WGS sequence"/>
</dbReference>
<evidence type="ECO:0000313" key="3">
    <source>
        <dbReference type="Proteomes" id="UP000485058"/>
    </source>
</evidence>
<protein>
    <submittedName>
        <fullName evidence="2">Uncharacterized protein</fullName>
    </submittedName>
</protein>
<accession>A0A6A0AEY9</accession>
<comment type="caution">
    <text evidence="2">The sequence shown here is derived from an EMBL/GenBank/DDBJ whole genome shotgun (WGS) entry which is preliminary data.</text>
</comment>
<sequence>MSPVSPHEPDPRGGGGGIAGGGGGGEKGLIGHTVADPAFLAAAAFCRHMFLSGPPPLSSSVLLSGWWAADVI</sequence>